<dbReference type="OrthoDB" id="4311302at2"/>
<dbReference type="EMBL" id="FOLM01000007">
    <property type="protein sequence ID" value="SFC90885.1"/>
    <property type="molecule type" value="Genomic_DNA"/>
</dbReference>
<keyword evidence="2" id="KW-1185">Reference proteome</keyword>
<dbReference type="RefSeq" id="WP_093839273.1">
    <property type="nucleotide sequence ID" value="NZ_FOLM01000007.1"/>
</dbReference>
<protein>
    <submittedName>
        <fullName evidence="1">Uncharacterized protein</fullName>
    </submittedName>
</protein>
<gene>
    <name evidence="1" type="ORF">SAMN05421773_107162</name>
</gene>
<dbReference type="AlphaFoldDB" id="A0A1I1N0C6"/>
<proteinExistence type="predicted"/>
<evidence type="ECO:0000313" key="1">
    <source>
        <dbReference type="EMBL" id="SFC90885.1"/>
    </source>
</evidence>
<name>A0A1I1N0C6_9ACTN</name>
<dbReference type="Proteomes" id="UP000199207">
    <property type="component" value="Unassembled WGS sequence"/>
</dbReference>
<reference evidence="1 2" key="1">
    <citation type="submission" date="2016-10" db="EMBL/GenBank/DDBJ databases">
        <authorList>
            <person name="de Groot N.N."/>
        </authorList>
    </citation>
    <scope>NUCLEOTIDE SEQUENCE [LARGE SCALE GENOMIC DNA]</scope>
    <source>
        <strain evidence="1 2">CGMCC 4.5739</strain>
    </source>
</reference>
<organism evidence="1 2">
    <name type="scientific">Streptomyces aidingensis</name>
    <dbReference type="NCBI Taxonomy" id="910347"/>
    <lineage>
        <taxon>Bacteria</taxon>
        <taxon>Bacillati</taxon>
        <taxon>Actinomycetota</taxon>
        <taxon>Actinomycetes</taxon>
        <taxon>Kitasatosporales</taxon>
        <taxon>Streptomycetaceae</taxon>
        <taxon>Streptomyces</taxon>
    </lineage>
</organism>
<accession>A0A1I1N0C6</accession>
<evidence type="ECO:0000313" key="2">
    <source>
        <dbReference type="Proteomes" id="UP000199207"/>
    </source>
</evidence>
<sequence length="266" mass="28455">MDRTEPDGAGEDQLYVLTAALLTPAAFPAVLGDDFPDACEALGLEPFEDGYGLLFGQDGHGARWTVATEDVALTACAIAAWDCGMPYDLSPHERTIAAVLPGWPVPVGVAVRGLPAPHDPEPLPDEEPFAPLAPPDAEAWGPAQRRMGADEIALHWSQWRGQVDQEDFAQPGAPAHEGVREVLRQLHGYLDDPPPAGRVRSAFAGRDVRTLRVDGPGWSVVAHTDDIAFVLLDDEPGEVFPVGRGPELPGLLKRLDALAVRPEPPS</sequence>